<dbReference type="GO" id="GO:0022904">
    <property type="term" value="P:respiratory electron transport chain"/>
    <property type="evidence" value="ECO:0007669"/>
    <property type="project" value="InterPro"/>
</dbReference>
<feature type="transmembrane region" description="Helical" evidence="6">
    <location>
        <begin position="214"/>
        <end position="232"/>
    </location>
</feature>
<dbReference type="GO" id="GO:0009055">
    <property type="term" value="F:electron transfer activity"/>
    <property type="evidence" value="ECO:0007669"/>
    <property type="project" value="InterPro"/>
</dbReference>
<keyword evidence="6" id="KW-0812">Transmembrane</keyword>
<feature type="transmembrane region" description="Helical" evidence="6">
    <location>
        <begin position="178"/>
        <end position="202"/>
    </location>
</feature>
<dbReference type="InterPro" id="IPR003813">
    <property type="entry name" value="MvhD/FlpD"/>
</dbReference>
<dbReference type="InterPro" id="IPR017900">
    <property type="entry name" value="4Fe4S_Fe_S_CS"/>
</dbReference>
<dbReference type="RefSeq" id="WP_215620390.1">
    <property type="nucleotide sequence ID" value="NZ_CP076134.1"/>
</dbReference>
<proteinExistence type="predicted"/>
<evidence type="ECO:0000256" key="6">
    <source>
        <dbReference type="SAM" id="Phobius"/>
    </source>
</evidence>
<evidence type="ECO:0000313" key="9">
    <source>
        <dbReference type="EMBL" id="QWG11513.1"/>
    </source>
</evidence>
<dbReference type="PROSITE" id="PS51379">
    <property type="entry name" value="4FE4S_FER_2"/>
    <property type="match status" value="2"/>
</dbReference>
<evidence type="ECO:0000256" key="4">
    <source>
        <dbReference type="ARBA" id="ARBA00023004"/>
    </source>
</evidence>
<comment type="subunit">
    <text evidence="1">The main subunits of complex b-c1 are: cytochrome b, cytochrome c1 and the Rieske protein.</text>
</comment>
<dbReference type="GO" id="GO:0046872">
    <property type="term" value="F:metal ion binding"/>
    <property type="evidence" value="ECO:0007669"/>
    <property type="project" value="UniProtKB-KW"/>
</dbReference>
<dbReference type="EMBL" id="CP076134">
    <property type="protein sequence ID" value="QWG11513.1"/>
    <property type="molecule type" value="Genomic_DNA"/>
</dbReference>
<evidence type="ECO:0000256" key="1">
    <source>
        <dbReference type="ARBA" id="ARBA00011649"/>
    </source>
</evidence>
<feature type="transmembrane region" description="Helical" evidence="6">
    <location>
        <begin position="262"/>
        <end position="285"/>
    </location>
</feature>
<dbReference type="InterPro" id="IPR005797">
    <property type="entry name" value="Cyt_b/b6_N"/>
</dbReference>
<evidence type="ECO:0000256" key="5">
    <source>
        <dbReference type="ARBA" id="ARBA00023014"/>
    </source>
</evidence>
<evidence type="ECO:0000259" key="7">
    <source>
        <dbReference type="PROSITE" id="PS51002"/>
    </source>
</evidence>
<dbReference type="InterPro" id="IPR016174">
    <property type="entry name" value="Di-haem_cyt_TM"/>
</dbReference>
<keyword evidence="6" id="KW-0472">Membrane</keyword>
<dbReference type="Pfam" id="PF00033">
    <property type="entry name" value="Cytochrome_B"/>
    <property type="match status" value="1"/>
</dbReference>
<keyword evidence="3" id="KW-0560">Oxidoreductase</keyword>
<gene>
    <name evidence="9" type="ORF">KMZ29_17465</name>
</gene>
<dbReference type="PANTHER" id="PTHR19271:SF16">
    <property type="entry name" value="CYTOCHROME B"/>
    <property type="match status" value="1"/>
</dbReference>
<dbReference type="PROSITE" id="PS00198">
    <property type="entry name" value="4FE4S_FER_1"/>
    <property type="match status" value="2"/>
</dbReference>
<dbReference type="SUPFAM" id="SSF54862">
    <property type="entry name" value="4Fe-4S ferredoxins"/>
    <property type="match status" value="1"/>
</dbReference>
<evidence type="ECO:0000256" key="3">
    <source>
        <dbReference type="ARBA" id="ARBA00023002"/>
    </source>
</evidence>
<dbReference type="GO" id="GO:0016020">
    <property type="term" value="C:membrane"/>
    <property type="evidence" value="ECO:0007669"/>
    <property type="project" value="InterPro"/>
</dbReference>
<feature type="domain" description="Cytochrome b/b6 N-terminal region profile" evidence="7">
    <location>
        <begin position="1"/>
        <end position="213"/>
    </location>
</feature>
<keyword evidence="4" id="KW-0408">Iron</keyword>
<dbReference type="PROSITE" id="PS51002">
    <property type="entry name" value="CYTB_NTER"/>
    <property type="match status" value="1"/>
</dbReference>
<keyword evidence="5" id="KW-0411">Iron-sulfur</keyword>
<keyword evidence="2" id="KW-0479">Metal-binding</keyword>
<dbReference type="SUPFAM" id="SSF81342">
    <property type="entry name" value="Transmembrane di-heme cytochromes"/>
    <property type="match status" value="1"/>
</dbReference>
<keyword evidence="6" id="KW-1133">Transmembrane helix</keyword>
<dbReference type="Proteomes" id="UP000680839">
    <property type="component" value="Chromosome"/>
</dbReference>
<dbReference type="GO" id="GO:0016491">
    <property type="term" value="F:oxidoreductase activity"/>
    <property type="evidence" value="ECO:0007669"/>
    <property type="project" value="UniProtKB-KW"/>
</dbReference>
<dbReference type="GO" id="GO:0051536">
    <property type="term" value="F:iron-sulfur cluster binding"/>
    <property type="evidence" value="ECO:0007669"/>
    <property type="project" value="UniProtKB-KW"/>
</dbReference>
<evidence type="ECO:0000313" key="10">
    <source>
        <dbReference type="Proteomes" id="UP000680839"/>
    </source>
</evidence>
<name>A0A975NAH1_9BRAD</name>
<protein>
    <submittedName>
        <fullName evidence="9">Cytochrome b N-terminal domain-containing protein</fullName>
    </submittedName>
</protein>
<reference evidence="9" key="1">
    <citation type="submission" date="2021-06" db="EMBL/GenBank/DDBJ databases">
        <title>Bradyrhizobium sp. S2-20-1 Genome sequencing.</title>
        <authorList>
            <person name="Jin L."/>
        </authorList>
    </citation>
    <scope>NUCLEOTIDE SEQUENCE</scope>
    <source>
        <strain evidence="9">S2-20-1</strain>
    </source>
</reference>
<dbReference type="Pfam" id="PF12838">
    <property type="entry name" value="Fer4_7"/>
    <property type="match status" value="1"/>
</dbReference>
<dbReference type="Gene3D" id="3.30.70.20">
    <property type="match status" value="1"/>
</dbReference>
<organism evidence="9 10">
    <name type="scientific">Bradyrhizobium sediminis</name>
    <dbReference type="NCBI Taxonomy" id="2840469"/>
    <lineage>
        <taxon>Bacteria</taxon>
        <taxon>Pseudomonadati</taxon>
        <taxon>Pseudomonadota</taxon>
        <taxon>Alphaproteobacteria</taxon>
        <taxon>Hyphomicrobiales</taxon>
        <taxon>Nitrobacteraceae</taxon>
        <taxon>Bradyrhizobium</taxon>
    </lineage>
</organism>
<feature type="domain" description="4Fe-4S ferredoxin-type" evidence="8">
    <location>
        <begin position="292"/>
        <end position="321"/>
    </location>
</feature>
<dbReference type="PANTHER" id="PTHR19271">
    <property type="entry name" value="CYTOCHROME B"/>
    <property type="match status" value="1"/>
</dbReference>
<dbReference type="Pfam" id="PF02662">
    <property type="entry name" value="FlpD"/>
    <property type="match status" value="1"/>
</dbReference>
<dbReference type="Gene3D" id="1.20.810.10">
    <property type="entry name" value="Cytochrome Bc1 Complex, Chain C"/>
    <property type="match status" value="1"/>
</dbReference>
<accession>A0A975NAH1</accession>
<dbReference type="AlphaFoldDB" id="A0A975NAH1"/>
<feature type="transmembrane region" description="Helical" evidence="6">
    <location>
        <begin position="84"/>
        <end position="102"/>
    </location>
</feature>
<dbReference type="InterPro" id="IPR017896">
    <property type="entry name" value="4Fe4S_Fe-S-bd"/>
</dbReference>
<feature type="domain" description="4Fe-4S ferredoxin-type" evidence="8">
    <location>
        <begin position="329"/>
        <end position="358"/>
    </location>
</feature>
<evidence type="ECO:0000256" key="2">
    <source>
        <dbReference type="ARBA" id="ARBA00022723"/>
    </source>
</evidence>
<dbReference type="InterPro" id="IPR027387">
    <property type="entry name" value="Cytb/b6-like_sf"/>
</dbReference>
<feature type="transmembrane region" description="Helical" evidence="6">
    <location>
        <begin position="114"/>
        <end position="138"/>
    </location>
</feature>
<sequence>MIGAIRSVLRAGFSLIERPFDRLFSPQLNPIAQLGALGFFFFWIVAVSGIYLFIFFDTGIERAYQSVEHMTQAYWFHAGVMRSFHRYASDLMVVMVVVHLLREFSLDRYRGVRWFSWITGLPIIWLLYASGITGYWLVWDKLAQYVAIVSSELLDWLPIFGEPIARNFISTGTLTSRFFSLMVFMHVAVPLFLLFIMWIHIIRISRPKMNPPRTLALLSLAALLAVSIWKPALSQGHADLAKVPAEVGIDWLYLPLYPLTNIWGNGAVWAFLGAFSLMIALMPWLPPMRRAKPAEIDLAHCNGCARCAEDCPYEAIRMVPRTDGMPFPTEAAVNPSLCVSCGICVGACPSSTPFRRSEELKTGIDLPDYSLKELRERVVAAAGTLAKPGRVLVLACEHGAAGGRLDGTVVMPCVAMMPPSLIDFVLSRDLADGVVVAGCAESACYNRLGVDWTEQRFAGQRDPYLRARVPRNRIATIWASAIEVTKAESAIASFAATIAGLPPLRLRSPLAASLVSRPGRNREPAEAKGDS</sequence>
<feature type="transmembrane region" description="Helical" evidence="6">
    <location>
        <begin position="34"/>
        <end position="56"/>
    </location>
</feature>
<evidence type="ECO:0000259" key="8">
    <source>
        <dbReference type="PROSITE" id="PS51379"/>
    </source>
</evidence>